<dbReference type="Proteomes" id="UP000295277">
    <property type="component" value="Unassembled WGS sequence"/>
</dbReference>
<evidence type="ECO:0000256" key="4">
    <source>
        <dbReference type="ARBA" id="ARBA00022475"/>
    </source>
</evidence>
<evidence type="ECO:0000256" key="13">
    <source>
        <dbReference type="ARBA" id="ARBA00023209"/>
    </source>
</evidence>
<dbReference type="GO" id="GO:0005576">
    <property type="term" value="C:extracellular region"/>
    <property type="evidence" value="ECO:0007669"/>
    <property type="project" value="UniProtKB-SubCell"/>
</dbReference>
<dbReference type="GO" id="GO:0032049">
    <property type="term" value="P:cardiolipin biosynthetic process"/>
    <property type="evidence" value="ECO:0007669"/>
    <property type="project" value="UniProtKB-UniRule"/>
</dbReference>
<evidence type="ECO:0000256" key="14">
    <source>
        <dbReference type="ARBA" id="ARBA00023264"/>
    </source>
</evidence>
<keyword evidence="5" id="KW-0444">Lipid biosynthesis</keyword>
<keyword evidence="6" id="KW-0964">Secreted</keyword>
<keyword evidence="10 16" id="KW-1133">Transmembrane helix</keyword>
<protein>
    <recommendedName>
        <fullName evidence="15">Cardiolipin synthase</fullName>
        <ecNumber evidence="15">2.7.8.-</ecNumber>
    </recommendedName>
</protein>
<evidence type="ECO:0000256" key="5">
    <source>
        <dbReference type="ARBA" id="ARBA00022516"/>
    </source>
</evidence>
<evidence type="ECO:0000256" key="6">
    <source>
        <dbReference type="ARBA" id="ARBA00022525"/>
    </source>
</evidence>
<feature type="domain" description="PLD phosphodiesterase" evidence="17">
    <location>
        <begin position="386"/>
        <end position="413"/>
    </location>
</feature>
<dbReference type="GO" id="GO:0005886">
    <property type="term" value="C:plasma membrane"/>
    <property type="evidence" value="ECO:0007669"/>
    <property type="project" value="UniProtKB-SubCell"/>
</dbReference>
<feature type="transmembrane region" description="Helical" evidence="16">
    <location>
        <begin position="6"/>
        <end position="22"/>
    </location>
</feature>
<dbReference type="InterPro" id="IPR022924">
    <property type="entry name" value="Cardiolipin_synthase"/>
</dbReference>
<organism evidence="18 19">
    <name type="scientific">Rhodovulum steppense</name>
    <dbReference type="NCBI Taxonomy" id="540251"/>
    <lineage>
        <taxon>Bacteria</taxon>
        <taxon>Pseudomonadati</taxon>
        <taxon>Pseudomonadota</taxon>
        <taxon>Alphaproteobacteria</taxon>
        <taxon>Rhodobacterales</taxon>
        <taxon>Paracoccaceae</taxon>
        <taxon>Rhodovulum</taxon>
    </lineage>
</organism>
<keyword evidence="4" id="KW-1003">Cell membrane</keyword>
<evidence type="ECO:0000256" key="16">
    <source>
        <dbReference type="SAM" id="Phobius"/>
    </source>
</evidence>
<evidence type="ECO:0000256" key="12">
    <source>
        <dbReference type="ARBA" id="ARBA00023136"/>
    </source>
</evidence>
<dbReference type="OrthoDB" id="9762009at2"/>
<dbReference type="CDD" id="cd09155">
    <property type="entry name" value="PLDc_PaCLS_like_1"/>
    <property type="match status" value="1"/>
</dbReference>
<keyword evidence="7" id="KW-0808">Transferase</keyword>
<comment type="subcellular location">
    <subcellularLocation>
        <location evidence="2">Cell membrane</location>
    </subcellularLocation>
    <subcellularLocation>
        <location evidence="3">Secreted</location>
    </subcellularLocation>
</comment>
<dbReference type="AlphaFoldDB" id="A0A4R1Z3A1"/>
<dbReference type="FunFam" id="3.30.870.10:FF:000014">
    <property type="entry name" value="Cardiolipin synthase"/>
    <property type="match status" value="1"/>
</dbReference>
<evidence type="ECO:0000259" key="17">
    <source>
        <dbReference type="PROSITE" id="PS50035"/>
    </source>
</evidence>
<evidence type="ECO:0000256" key="1">
    <source>
        <dbReference type="ARBA" id="ARBA00003145"/>
    </source>
</evidence>
<evidence type="ECO:0000313" key="18">
    <source>
        <dbReference type="EMBL" id="TCM88157.1"/>
    </source>
</evidence>
<evidence type="ECO:0000256" key="9">
    <source>
        <dbReference type="ARBA" id="ARBA00022737"/>
    </source>
</evidence>
<keyword evidence="9" id="KW-0677">Repeat</keyword>
<sequence length="473" mass="52442">MLEVLIPVLVLALEAAAIWAALRAIRISRTPQGAVGWVVFLIAAPYLALPIFLFLGHWRLPGYMTARLSSQISIATLPDFETARHTDTATLPKDLQRALAGFEAIAGLRAVSGNGVRLLVDGNATYAAIFEAIDRAERFVLVQTYILRDDDLGRELQRRLIARARAGCTVRLLYDALGSHRLPAAFNAALREAGVVVADFHSLRRPHSRFQVNFRNHRKIVVVDGREGFLGGHNVGDEYMGRNARIGRWRDTHLAISGPAVAQLQLIFAEDWFWATEERLDLDWQPPAVAQDLDVLIVAPGPADRLETGSLYFCNAIHAAQHRIWIASPYFVPDTDILSALSLAALRGVDVRILVAARRDHWLVWLAAFAYFDEMLEAGVGIYRYSDGFMHQKVLVVDEAMASVGTVNLDNRSCRLNFEVTALVFEHDFARTAAAMLEADFARSQPHTTRLAEAANPLHRSAACVARLFAPIL</sequence>
<dbReference type="NCBIfam" id="TIGR04265">
    <property type="entry name" value="bac_cardiolipin"/>
    <property type="match status" value="1"/>
</dbReference>
<keyword evidence="19" id="KW-1185">Reference proteome</keyword>
<evidence type="ECO:0000313" key="19">
    <source>
        <dbReference type="Proteomes" id="UP000295277"/>
    </source>
</evidence>
<keyword evidence="12 16" id="KW-0472">Membrane</keyword>
<dbReference type="RefSeq" id="WP_132693162.1">
    <property type="nucleotide sequence ID" value="NZ_SLVM01000001.1"/>
</dbReference>
<evidence type="ECO:0000256" key="8">
    <source>
        <dbReference type="ARBA" id="ARBA00022692"/>
    </source>
</evidence>
<gene>
    <name evidence="18" type="ORF">EV216_101170</name>
</gene>
<evidence type="ECO:0000256" key="7">
    <source>
        <dbReference type="ARBA" id="ARBA00022679"/>
    </source>
</evidence>
<dbReference type="GO" id="GO:0008808">
    <property type="term" value="F:cardiolipin synthase activity"/>
    <property type="evidence" value="ECO:0007669"/>
    <property type="project" value="UniProtKB-UniRule"/>
</dbReference>
<comment type="function">
    <text evidence="1">Could be a virulence factor.</text>
</comment>
<dbReference type="InterPro" id="IPR025202">
    <property type="entry name" value="PLD-like_dom"/>
</dbReference>
<dbReference type="Gene3D" id="3.30.870.10">
    <property type="entry name" value="Endonuclease Chain A"/>
    <property type="match status" value="3"/>
</dbReference>
<evidence type="ECO:0000256" key="11">
    <source>
        <dbReference type="ARBA" id="ARBA00023098"/>
    </source>
</evidence>
<feature type="transmembrane region" description="Helical" evidence="16">
    <location>
        <begin position="34"/>
        <end position="58"/>
    </location>
</feature>
<evidence type="ECO:0000256" key="2">
    <source>
        <dbReference type="ARBA" id="ARBA00004236"/>
    </source>
</evidence>
<dbReference type="InterPro" id="IPR001736">
    <property type="entry name" value="PLipase_D/transphosphatidylase"/>
</dbReference>
<reference evidence="18 19" key="1">
    <citation type="submission" date="2019-03" db="EMBL/GenBank/DDBJ databases">
        <title>Genomic Encyclopedia of Type Strains, Phase IV (KMG-IV): sequencing the most valuable type-strain genomes for metagenomic binning, comparative biology and taxonomic classification.</title>
        <authorList>
            <person name="Goeker M."/>
        </authorList>
    </citation>
    <scope>NUCLEOTIDE SEQUENCE [LARGE SCALE GENOMIC DNA]</scope>
    <source>
        <strain evidence="18 19">DSM 21153</strain>
    </source>
</reference>
<proteinExistence type="predicted"/>
<dbReference type="PROSITE" id="PS50035">
    <property type="entry name" value="PLD"/>
    <property type="match status" value="2"/>
</dbReference>
<dbReference type="PANTHER" id="PTHR21248:SF22">
    <property type="entry name" value="PHOSPHOLIPASE D"/>
    <property type="match status" value="1"/>
</dbReference>
<keyword evidence="13" id="KW-0594">Phospholipid biosynthesis</keyword>
<accession>A0A4R1Z3A1</accession>
<evidence type="ECO:0000256" key="15">
    <source>
        <dbReference type="NCBIfam" id="TIGR04265"/>
    </source>
</evidence>
<dbReference type="SMART" id="SM00155">
    <property type="entry name" value="PLDc"/>
    <property type="match status" value="2"/>
</dbReference>
<evidence type="ECO:0000256" key="3">
    <source>
        <dbReference type="ARBA" id="ARBA00004613"/>
    </source>
</evidence>
<dbReference type="EMBL" id="SLVM01000001">
    <property type="protein sequence ID" value="TCM88157.1"/>
    <property type="molecule type" value="Genomic_DNA"/>
</dbReference>
<feature type="domain" description="PLD phosphodiesterase" evidence="17">
    <location>
        <begin position="212"/>
        <end position="239"/>
    </location>
</feature>
<dbReference type="EC" id="2.7.8.-" evidence="15"/>
<dbReference type="PANTHER" id="PTHR21248">
    <property type="entry name" value="CARDIOLIPIN SYNTHASE"/>
    <property type="match status" value="1"/>
</dbReference>
<keyword evidence="11" id="KW-0443">Lipid metabolism</keyword>
<dbReference type="SUPFAM" id="SSF56024">
    <property type="entry name" value="Phospholipase D/nuclease"/>
    <property type="match status" value="2"/>
</dbReference>
<comment type="caution">
    <text evidence="18">The sequence shown here is derived from an EMBL/GenBank/DDBJ whole genome shotgun (WGS) entry which is preliminary data.</text>
</comment>
<keyword evidence="8 16" id="KW-0812">Transmembrane</keyword>
<keyword evidence="14" id="KW-1208">Phospholipid metabolism</keyword>
<evidence type="ECO:0000256" key="10">
    <source>
        <dbReference type="ARBA" id="ARBA00022989"/>
    </source>
</evidence>
<name>A0A4R1Z3A1_9RHOB</name>
<dbReference type="Pfam" id="PF13091">
    <property type="entry name" value="PLDc_2"/>
    <property type="match status" value="2"/>
</dbReference>